<feature type="coiled-coil region" evidence="1">
    <location>
        <begin position="642"/>
        <end position="669"/>
    </location>
</feature>
<dbReference type="EMBL" id="ML769481">
    <property type="protein sequence ID" value="KAE9398581.1"/>
    <property type="molecule type" value="Genomic_DNA"/>
</dbReference>
<proteinExistence type="predicted"/>
<accession>A0A6A4HLW0</accession>
<keyword evidence="1" id="KW-0175">Coiled coil</keyword>
<dbReference type="Proteomes" id="UP000799118">
    <property type="component" value="Unassembled WGS sequence"/>
</dbReference>
<evidence type="ECO:0000256" key="1">
    <source>
        <dbReference type="SAM" id="Coils"/>
    </source>
</evidence>
<organism evidence="2 3">
    <name type="scientific">Gymnopus androsaceus JB14</name>
    <dbReference type="NCBI Taxonomy" id="1447944"/>
    <lineage>
        <taxon>Eukaryota</taxon>
        <taxon>Fungi</taxon>
        <taxon>Dikarya</taxon>
        <taxon>Basidiomycota</taxon>
        <taxon>Agaricomycotina</taxon>
        <taxon>Agaricomycetes</taxon>
        <taxon>Agaricomycetidae</taxon>
        <taxon>Agaricales</taxon>
        <taxon>Marasmiineae</taxon>
        <taxon>Omphalotaceae</taxon>
        <taxon>Gymnopus</taxon>
    </lineage>
</organism>
<gene>
    <name evidence="2" type="ORF">BT96DRAFT_994780</name>
</gene>
<dbReference type="OrthoDB" id="3246731at2759"/>
<evidence type="ECO:0000313" key="2">
    <source>
        <dbReference type="EMBL" id="KAE9398581.1"/>
    </source>
</evidence>
<sequence length="724" mass="82506">MSWNILLNPLPSTVSGVDDPSLAPLALSVTRNVQINRQTMVSELFHYTPNTQVEYPKTASNNHAIGHLFNMDLSKEWVSPARSFAYSQGRPEGTRNFVFTKALVDSNGQGVKICPSASPEIFLQTHTSGSRFEQKLYLEWEHQEQVLSLDRDLIEKTLNYWACLRDYGCGRDLQEDTVYNTEELERYNTIHASPKKKSRGHEPKATCQGRIGLQYTPTGRPFLCCEHFDSETLRKHFCDFAVASKVYHTKYLLALCNADSNEIHKWEKLAFDKGYGPLAPCTTVRNFSTMRVDCPQQHWGPHSSMLMTEMVVLPCKSTFHIYKPLPEYRHQCPRILVVCSGEHVHPIPASTKTPPEVQLEILDMLCTPMVKDLADMTPRRFLSHPIAQAFIRRKVPFIKEPQLSDLSNLCFPLGQDGKSLDVKDRMGILHWAMDQGRGPAKGMALYLHELAGKLPPYTHDLHQPHQYIQELEPYEHLHRVARLCTAHIHRNIGNSKTIPDSIKPKMRSLMCITHPSWDKMIAQIESSSKAGRGENWVANKVSSKFAFEAMCQEKSFIPLDIWRAGLATTNLVESAHWRVYLEGLECSLTSAVEKSEYVDRLRMSSSNMYLHMGIYTTNMPNDHLHSALVSHRRKANAETKRMDREDKQIVFLHEKLAKAKAKVDKAADKLDWLQSISMATPGNITAARSTLEKAQKTYLVAFEKLQEMLQKCQGSRTVKFTELQ</sequence>
<reference evidence="2" key="1">
    <citation type="journal article" date="2019" name="Environ. Microbiol.">
        <title>Fungal ecological strategies reflected in gene transcription - a case study of two litter decomposers.</title>
        <authorList>
            <person name="Barbi F."/>
            <person name="Kohler A."/>
            <person name="Barry K."/>
            <person name="Baskaran P."/>
            <person name="Daum C."/>
            <person name="Fauchery L."/>
            <person name="Ihrmark K."/>
            <person name="Kuo A."/>
            <person name="LaButti K."/>
            <person name="Lipzen A."/>
            <person name="Morin E."/>
            <person name="Grigoriev I.V."/>
            <person name="Henrissat B."/>
            <person name="Lindahl B."/>
            <person name="Martin F."/>
        </authorList>
    </citation>
    <scope>NUCLEOTIDE SEQUENCE</scope>
    <source>
        <strain evidence="2">JB14</strain>
    </source>
</reference>
<protein>
    <submittedName>
        <fullName evidence="2">Uncharacterized protein</fullName>
    </submittedName>
</protein>
<dbReference type="AlphaFoldDB" id="A0A6A4HLW0"/>
<evidence type="ECO:0000313" key="3">
    <source>
        <dbReference type="Proteomes" id="UP000799118"/>
    </source>
</evidence>
<name>A0A6A4HLW0_9AGAR</name>
<keyword evidence="3" id="KW-1185">Reference proteome</keyword>